<dbReference type="Proteomes" id="UP000265520">
    <property type="component" value="Unassembled WGS sequence"/>
</dbReference>
<reference evidence="1 2" key="1">
    <citation type="journal article" date="2018" name="Front. Plant Sci.">
        <title>Red Clover (Trifolium pratense) and Zigzag Clover (T. medium) - A Picture of Genomic Similarities and Differences.</title>
        <authorList>
            <person name="Dluhosova J."/>
            <person name="Istvanek J."/>
            <person name="Nedelnik J."/>
            <person name="Repkova J."/>
        </authorList>
    </citation>
    <scope>NUCLEOTIDE SEQUENCE [LARGE SCALE GENOMIC DNA]</scope>
    <source>
        <strain evidence="2">cv. 10/8</strain>
        <tissue evidence="1">Leaf</tissue>
    </source>
</reference>
<sequence length="59" mass="6479">MLLPSTAEGFNSVSVFASTTVSSSSLKTSTFSLLVSFLYMPLCFHPSQFLLTRLESKLQ</sequence>
<accession>A0A392RKP8</accession>
<evidence type="ECO:0000313" key="1">
    <source>
        <dbReference type="EMBL" id="MCI37188.1"/>
    </source>
</evidence>
<organism evidence="1 2">
    <name type="scientific">Trifolium medium</name>
    <dbReference type="NCBI Taxonomy" id="97028"/>
    <lineage>
        <taxon>Eukaryota</taxon>
        <taxon>Viridiplantae</taxon>
        <taxon>Streptophyta</taxon>
        <taxon>Embryophyta</taxon>
        <taxon>Tracheophyta</taxon>
        <taxon>Spermatophyta</taxon>
        <taxon>Magnoliopsida</taxon>
        <taxon>eudicotyledons</taxon>
        <taxon>Gunneridae</taxon>
        <taxon>Pentapetalae</taxon>
        <taxon>rosids</taxon>
        <taxon>fabids</taxon>
        <taxon>Fabales</taxon>
        <taxon>Fabaceae</taxon>
        <taxon>Papilionoideae</taxon>
        <taxon>50 kb inversion clade</taxon>
        <taxon>NPAAA clade</taxon>
        <taxon>Hologalegina</taxon>
        <taxon>IRL clade</taxon>
        <taxon>Trifolieae</taxon>
        <taxon>Trifolium</taxon>
    </lineage>
</organism>
<dbReference type="AlphaFoldDB" id="A0A392RKP8"/>
<comment type="caution">
    <text evidence="1">The sequence shown here is derived from an EMBL/GenBank/DDBJ whole genome shotgun (WGS) entry which is preliminary data.</text>
</comment>
<evidence type="ECO:0000313" key="2">
    <source>
        <dbReference type="Proteomes" id="UP000265520"/>
    </source>
</evidence>
<feature type="non-terminal residue" evidence="1">
    <location>
        <position position="59"/>
    </location>
</feature>
<proteinExistence type="predicted"/>
<keyword evidence="2" id="KW-1185">Reference proteome</keyword>
<protein>
    <submittedName>
        <fullName evidence="1">Uncharacterized protein</fullName>
    </submittedName>
</protein>
<name>A0A392RKP8_9FABA</name>
<dbReference type="EMBL" id="LXQA010241755">
    <property type="protein sequence ID" value="MCI37188.1"/>
    <property type="molecule type" value="Genomic_DNA"/>
</dbReference>